<dbReference type="Proteomes" id="UP000235392">
    <property type="component" value="Unassembled WGS sequence"/>
</dbReference>
<name>A0A2N5SRM0_9BASI</name>
<evidence type="ECO:0000313" key="3">
    <source>
        <dbReference type="EMBL" id="PLW56958.1"/>
    </source>
</evidence>
<organism evidence="1 4">
    <name type="scientific">Puccinia coronata f. sp. avenae</name>
    <dbReference type="NCBI Taxonomy" id="200324"/>
    <lineage>
        <taxon>Eukaryota</taxon>
        <taxon>Fungi</taxon>
        <taxon>Dikarya</taxon>
        <taxon>Basidiomycota</taxon>
        <taxon>Pucciniomycotina</taxon>
        <taxon>Pucciniomycetes</taxon>
        <taxon>Pucciniales</taxon>
        <taxon>Pucciniaceae</taxon>
        <taxon>Puccinia</taxon>
    </lineage>
</organism>
<dbReference type="Proteomes" id="UP000235388">
    <property type="component" value="Unassembled WGS sequence"/>
</dbReference>
<gene>
    <name evidence="3" type="ORF">PCANC_02839</name>
    <name evidence="1" type="ORF">PCANC_14264</name>
    <name evidence="2" type="ORF">PCASD_07734</name>
</gene>
<evidence type="ECO:0000313" key="1">
    <source>
        <dbReference type="EMBL" id="PLW15883.1"/>
    </source>
</evidence>
<comment type="caution">
    <text evidence="1">The sequence shown here is derived from an EMBL/GenBank/DDBJ whole genome shotgun (WGS) entry which is preliminary data.</text>
</comment>
<dbReference type="EMBL" id="PGCJ01000884">
    <property type="protein sequence ID" value="PLW15883.1"/>
    <property type="molecule type" value="Genomic_DNA"/>
</dbReference>
<sequence>MLPAATCCIRAPQGDASALAIKISDSQFNTSTDLNQLALTLTECILCNRNPGVLNPASRSVHILTSCAIGFATLHHEFPFSHLSGNIQQPVLNDE</sequence>
<dbReference type="AlphaFoldDB" id="A0A2N5SRM0"/>
<proteinExistence type="predicted"/>
<keyword evidence="4" id="KW-1185">Reference proteome</keyword>
<dbReference type="EMBL" id="PGCJ01000015">
    <property type="protein sequence ID" value="PLW56958.1"/>
    <property type="molecule type" value="Genomic_DNA"/>
</dbReference>
<evidence type="ECO:0000313" key="2">
    <source>
        <dbReference type="EMBL" id="PLW42264.1"/>
    </source>
</evidence>
<reference evidence="4 5" key="1">
    <citation type="submission" date="2017-11" db="EMBL/GenBank/DDBJ databases">
        <title>De novo assembly and phasing of dikaryotic genomes from two isolates of Puccinia coronata f. sp. avenae, the causal agent of oat crown rust.</title>
        <authorList>
            <person name="Miller M.E."/>
            <person name="Zhang Y."/>
            <person name="Omidvar V."/>
            <person name="Sperschneider J."/>
            <person name="Schwessinger B."/>
            <person name="Raley C."/>
            <person name="Palmer J.M."/>
            <person name="Garnica D."/>
            <person name="Upadhyaya N."/>
            <person name="Rathjen J."/>
            <person name="Taylor J.M."/>
            <person name="Park R.F."/>
            <person name="Dodds P.N."/>
            <person name="Hirsch C.D."/>
            <person name="Kianian S.F."/>
            <person name="Figueroa M."/>
        </authorList>
    </citation>
    <scope>NUCLEOTIDE SEQUENCE [LARGE SCALE GENOMIC DNA]</scope>
    <source>
        <strain evidence="1">12NC29</strain>
        <strain evidence="2">12SD80</strain>
    </source>
</reference>
<evidence type="ECO:0000313" key="5">
    <source>
        <dbReference type="Proteomes" id="UP000235392"/>
    </source>
</evidence>
<evidence type="ECO:0000313" key="4">
    <source>
        <dbReference type="Proteomes" id="UP000235388"/>
    </source>
</evidence>
<dbReference type="EMBL" id="PGCI01000080">
    <property type="protein sequence ID" value="PLW42264.1"/>
    <property type="molecule type" value="Genomic_DNA"/>
</dbReference>
<accession>A0A2N5SRM0</accession>
<protein>
    <submittedName>
        <fullName evidence="1">Uncharacterized protein</fullName>
    </submittedName>
</protein>